<feature type="chain" id="PRO_5040439475" description="SCP domain-containing protein" evidence="6">
    <location>
        <begin position="19"/>
        <end position="283"/>
    </location>
</feature>
<keyword evidence="4 6" id="KW-0732">Signal</keyword>
<evidence type="ECO:0000259" key="7">
    <source>
        <dbReference type="SMART" id="SM00198"/>
    </source>
</evidence>
<dbReference type="OrthoDB" id="337038at2759"/>
<organism evidence="8 9">
    <name type="scientific">Ogataea philodendri</name>
    <dbReference type="NCBI Taxonomy" id="1378263"/>
    <lineage>
        <taxon>Eukaryota</taxon>
        <taxon>Fungi</taxon>
        <taxon>Dikarya</taxon>
        <taxon>Ascomycota</taxon>
        <taxon>Saccharomycotina</taxon>
        <taxon>Pichiomycetes</taxon>
        <taxon>Pichiales</taxon>
        <taxon>Pichiaceae</taxon>
        <taxon>Ogataea</taxon>
    </lineage>
</organism>
<dbReference type="PANTHER" id="PTHR10334">
    <property type="entry name" value="CYSTEINE-RICH SECRETORY PROTEIN-RELATED"/>
    <property type="match status" value="1"/>
</dbReference>
<evidence type="ECO:0000256" key="4">
    <source>
        <dbReference type="ARBA" id="ARBA00022729"/>
    </source>
</evidence>
<comment type="subcellular location">
    <subcellularLocation>
        <location evidence="1">Secreted</location>
    </subcellularLocation>
</comment>
<comment type="similarity">
    <text evidence="2">Belongs to the CRISP family.</text>
</comment>
<evidence type="ECO:0000256" key="6">
    <source>
        <dbReference type="SAM" id="SignalP"/>
    </source>
</evidence>
<evidence type="ECO:0000256" key="5">
    <source>
        <dbReference type="SAM" id="MobiDB-lite"/>
    </source>
</evidence>
<dbReference type="CDD" id="cd05384">
    <property type="entry name" value="CAP_PRY1-like"/>
    <property type="match status" value="1"/>
</dbReference>
<feature type="compositionally biased region" description="Low complexity" evidence="5">
    <location>
        <begin position="61"/>
        <end position="76"/>
    </location>
</feature>
<dbReference type="EMBL" id="JAEUBE010000295">
    <property type="protein sequence ID" value="KAH3666004.1"/>
    <property type="molecule type" value="Genomic_DNA"/>
</dbReference>
<feature type="region of interest" description="Disordered" evidence="5">
    <location>
        <begin position="61"/>
        <end position="150"/>
    </location>
</feature>
<dbReference type="InterPro" id="IPR035940">
    <property type="entry name" value="CAP_sf"/>
</dbReference>
<protein>
    <recommendedName>
        <fullName evidence="7">SCP domain-containing protein</fullName>
    </recommendedName>
</protein>
<keyword evidence="3" id="KW-0964">Secreted</keyword>
<proteinExistence type="inferred from homology"/>
<gene>
    <name evidence="8" type="ORF">OGAPHI_004193</name>
</gene>
<feature type="domain" description="SCP" evidence="7">
    <location>
        <begin position="147"/>
        <end position="272"/>
    </location>
</feature>
<evidence type="ECO:0000256" key="1">
    <source>
        <dbReference type="ARBA" id="ARBA00004613"/>
    </source>
</evidence>
<dbReference type="RefSeq" id="XP_046061208.1">
    <property type="nucleotide sequence ID" value="XM_046205244.1"/>
</dbReference>
<dbReference type="AlphaFoldDB" id="A0A9P8T572"/>
<feature type="signal peptide" evidence="6">
    <location>
        <begin position="1"/>
        <end position="18"/>
    </location>
</feature>
<dbReference type="PRINTS" id="PR00837">
    <property type="entry name" value="V5TPXLIKE"/>
</dbReference>
<dbReference type="SUPFAM" id="SSF55797">
    <property type="entry name" value="PR-1-like"/>
    <property type="match status" value="1"/>
</dbReference>
<dbReference type="Proteomes" id="UP000769157">
    <property type="component" value="Unassembled WGS sequence"/>
</dbReference>
<dbReference type="InterPro" id="IPR001283">
    <property type="entry name" value="CRISP-related"/>
</dbReference>
<evidence type="ECO:0000313" key="8">
    <source>
        <dbReference type="EMBL" id="KAH3666004.1"/>
    </source>
</evidence>
<evidence type="ECO:0000313" key="9">
    <source>
        <dbReference type="Proteomes" id="UP000769157"/>
    </source>
</evidence>
<name>A0A9P8T572_9ASCO</name>
<dbReference type="InterPro" id="IPR014044">
    <property type="entry name" value="CAP_dom"/>
</dbReference>
<comment type="caution">
    <text evidence="8">The sequence shown here is derived from an EMBL/GenBank/DDBJ whole genome shotgun (WGS) entry which is preliminary data.</text>
</comment>
<keyword evidence="9" id="KW-1185">Reference proteome</keyword>
<dbReference type="GO" id="GO:0005576">
    <property type="term" value="C:extracellular region"/>
    <property type="evidence" value="ECO:0007669"/>
    <property type="project" value="UniProtKB-SubCell"/>
</dbReference>
<dbReference type="PROSITE" id="PS01009">
    <property type="entry name" value="CRISP_1"/>
    <property type="match status" value="1"/>
</dbReference>
<evidence type="ECO:0000256" key="3">
    <source>
        <dbReference type="ARBA" id="ARBA00022525"/>
    </source>
</evidence>
<dbReference type="SMART" id="SM00198">
    <property type="entry name" value="SCP"/>
    <property type="match status" value="1"/>
</dbReference>
<feature type="compositionally biased region" description="Low complexity" evidence="5">
    <location>
        <begin position="88"/>
        <end position="146"/>
    </location>
</feature>
<dbReference type="GeneID" id="70236158"/>
<dbReference type="Pfam" id="PF00188">
    <property type="entry name" value="CAP"/>
    <property type="match status" value="1"/>
</dbReference>
<evidence type="ECO:0000256" key="2">
    <source>
        <dbReference type="ARBA" id="ARBA00009923"/>
    </source>
</evidence>
<sequence length="283" mass="29472">MKFSSVVAITLLGQLASAAPFLHFKRNAEANVVVVTQTVETTVIITPGATQVVGQAATYAASSTSTSATPTPTSSSDDLVGAANVEDSSSSTTVSSTSSTESSTSSTESSTSTTSTPSPTTLSTSSTESTTSSSTSSTEAATSSSSDFQSQILNEHNAKRELHGVDALTWDDTLAQYAQAYADKYDCSGTLTHSGGQYGENLALGYSTTGTVDAWYSEGDNYDYGSSCSVYDHFTQVVWKSTTKVGCGYKHCNSYWGTYVVCSYDPAGNFVGECDSNVLPLSS</sequence>
<dbReference type="Gene3D" id="3.40.33.10">
    <property type="entry name" value="CAP"/>
    <property type="match status" value="1"/>
</dbReference>
<accession>A0A9P8T572</accession>
<reference evidence="8" key="1">
    <citation type="journal article" date="2021" name="Open Biol.">
        <title>Shared evolutionary footprints suggest mitochondrial oxidative damage underlies multiple complex I losses in fungi.</title>
        <authorList>
            <person name="Schikora-Tamarit M.A."/>
            <person name="Marcet-Houben M."/>
            <person name="Nosek J."/>
            <person name="Gabaldon T."/>
        </authorList>
    </citation>
    <scope>NUCLEOTIDE SEQUENCE</scope>
    <source>
        <strain evidence="8">CBS6075</strain>
    </source>
</reference>
<dbReference type="FunFam" id="3.40.33.10:FF:000012">
    <property type="entry name" value="Secreted protein PRY1"/>
    <property type="match status" value="1"/>
</dbReference>
<dbReference type="InterPro" id="IPR018244">
    <property type="entry name" value="Allrgn_V5/Tpx1_CS"/>
</dbReference>
<reference evidence="8" key="2">
    <citation type="submission" date="2021-01" db="EMBL/GenBank/DDBJ databases">
        <authorList>
            <person name="Schikora-Tamarit M.A."/>
        </authorList>
    </citation>
    <scope>NUCLEOTIDE SEQUENCE</scope>
    <source>
        <strain evidence="8">CBS6075</strain>
    </source>
</reference>
<dbReference type="PROSITE" id="PS01010">
    <property type="entry name" value="CRISP_2"/>
    <property type="match status" value="1"/>
</dbReference>